<proteinExistence type="predicted"/>
<keyword evidence="1" id="KW-1133">Transmembrane helix</keyword>
<accession>A0AAU7NZ02</accession>
<dbReference type="KEGG" id="mech:Q9L42_008465"/>
<dbReference type="AlphaFoldDB" id="A0AAU7NZ02"/>
<dbReference type="InterPro" id="IPR012902">
    <property type="entry name" value="N_methyl_site"/>
</dbReference>
<dbReference type="InterPro" id="IPR045584">
    <property type="entry name" value="Pilin-like"/>
</dbReference>
<dbReference type="EMBL" id="CP157743">
    <property type="protein sequence ID" value="XBS22142.1"/>
    <property type="molecule type" value="Genomic_DNA"/>
</dbReference>
<evidence type="ECO:0000256" key="1">
    <source>
        <dbReference type="SAM" id="Phobius"/>
    </source>
</evidence>
<dbReference type="Proteomes" id="UP001225378">
    <property type="component" value="Chromosome"/>
</dbReference>
<dbReference type="SUPFAM" id="SSF54523">
    <property type="entry name" value="Pili subunits"/>
    <property type="match status" value="1"/>
</dbReference>
<dbReference type="PROSITE" id="PS00409">
    <property type="entry name" value="PROKAR_NTER_METHYL"/>
    <property type="match status" value="1"/>
</dbReference>
<keyword evidence="1" id="KW-0812">Transmembrane</keyword>
<sequence length="360" mass="38813">MNQSLFTLTAPAVGCAPRTKVVVLVRGQRCAERTLPFCAGFTLLEMVLVLFLVGLMASAAMMLTEGVEDQAKYDETKRRMEMIRKAIVGDPTRTVNGGPEISGFVADMGRLPGCLAELLELGDEKTPVTDPRTFESPCDSSVTITEWNTDTTTGIGFGWRGPYIHVLPERNGELRFRDGYGNSDTNDALNSGWDYTVTGSEISLTSSGFDVLDPADDVNADKLVVGSDWQVTDINVTFKNESAGDLPVANEDLVLRVYLNDSTSYVDGGDGTNNYLRLTGGSVAANGTDSRTFIFSTTSAVPLGSRAYAIVCHDAAEPDADNFVLFDGNCDSDNGVPGNNDIRKFIAAPRLSINLEWIVS</sequence>
<dbReference type="NCBIfam" id="TIGR02532">
    <property type="entry name" value="IV_pilin_GFxxxE"/>
    <property type="match status" value="1"/>
</dbReference>
<organism evidence="2 3">
    <name type="scientific">Methylomarinum roseum</name>
    <dbReference type="NCBI Taxonomy" id="3067653"/>
    <lineage>
        <taxon>Bacteria</taxon>
        <taxon>Pseudomonadati</taxon>
        <taxon>Pseudomonadota</taxon>
        <taxon>Gammaproteobacteria</taxon>
        <taxon>Methylococcales</taxon>
        <taxon>Methylococcaceae</taxon>
        <taxon>Methylomarinum</taxon>
    </lineage>
</organism>
<protein>
    <submittedName>
        <fullName evidence="2">Prepilin-type N-terminal cleavage/methylation domain-containing protein</fullName>
    </submittedName>
</protein>
<dbReference type="RefSeq" id="WP_305908877.1">
    <property type="nucleotide sequence ID" value="NZ_CP157743.1"/>
</dbReference>
<evidence type="ECO:0000313" key="3">
    <source>
        <dbReference type="Proteomes" id="UP001225378"/>
    </source>
</evidence>
<name>A0AAU7NZ02_9GAMM</name>
<gene>
    <name evidence="2" type="ORF">Q9L42_008465</name>
</gene>
<reference evidence="2 3" key="1">
    <citation type="journal article" date="2024" name="Microbiology">
        <title>Methylomarinum rosea sp. nov., a novel halophilic methanotrophic bacterium from the hypersaline Lake Elton.</title>
        <authorList>
            <person name="Suleimanov R.Z."/>
            <person name="Oshkin I.Y."/>
            <person name="Danilova O.V."/>
            <person name="Suzina N.E."/>
            <person name="Dedysh S.N."/>
        </authorList>
    </citation>
    <scope>NUCLEOTIDE SEQUENCE [LARGE SCALE GENOMIC DNA]</scope>
    <source>
        <strain evidence="2 3">Ch1-1</strain>
    </source>
</reference>
<keyword evidence="1" id="KW-0472">Membrane</keyword>
<feature type="transmembrane region" description="Helical" evidence="1">
    <location>
        <begin position="43"/>
        <end position="63"/>
    </location>
</feature>
<evidence type="ECO:0000313" key="2">
    <source>
        <dbReference type="EMBL" id="XBS22142.1"/>
    </source>
</evidence>
<keyword evidence="3" id="KW-1185">Reference proteome</keyword>